<keyword evidence="1" id="KW-1133">Transmembrane helix</keyword>
<keyword evidence="1" id="KW-0812">Transmembrane</keyword>
<accession>A0A1Y1JPW3</accession>
<dbReference type="GeneID" id="39745474"/>
<feature type="transmembrane region" description="Helical" evidence="1">
    <location>
        <begin position="352"/>
        <end position="372"/>
    </location>
</feature>
<dbReference type="Proteomes" id="UP000195521">
    <property type="component" value="Unassembled WGS sequence"/>
</dbReference>
<dbReference type="EMBL" id="BDQF01000583">
    <property type="protein sequence ID" value="GAW84666.1"/>
    <property type="molecule type" value="Genomic_DNA"/>
</dbReference>
<dbReference type="AlphaFoldDB" id="A0A1Y1JPW3"/>
<comment type="caution">
    <text evidence="2">The sequence shown here is derived from an EMBL/GenBank/DDBJ whole genome shotgun (WGS) entry which is preliminary data.</text>
</comment>
<dbReference type="InterPro" id="IPR008780">
    <property type="entry name" value="Plasmodium_Vir"/>
</dbReference>
<dbReference type="RefSeq" id="XP_028547255.1">
    <property type="nucleotide sequence ID" value="XM_028691454.1"/>
</dbReference>
<gene>
    <name evidence="2" type="ORF">PGO_004285</name>
</gene>
<organism evidence="2 3">
    <name type="scientific">Plasmodium gonderi</name>
    <dbReference type="NCBI Taxonomy" id="77519"/>
    <lineage>
        <taxon>Eukaryota</taxon>
        <taxon>Sar</taxon>
        <taxon>Alveolata</taxon>
        <taxon>Apicomplexa</taxon>
        <taxon>Aconoidasida</taxon>
        <taxon>Haemosporida</taxon>
        <taxon>Plasmodiidae</taxon>
        <taxon>Plasmodium</taxon>
        <taxon>Plasmodium (Plasmodium)</taxon>
    </lineage>
</organism>
<proteinExistence type="predicted"/>
<evidence type="ECO:0000256" key="1">
    <source>
        <dbReference type="SAM" id="Phobius"/>
    </source>
</evidence>
<evidence type="ECO:0000313" key="2">
    <source>
        <dbReference type="EMBL" id="GAW84666.1"/>
    </source>
</evidence>
<keyword evidence="3" id="KW-1185">Reference proteome</keyword>
<keyword evidence="1" id="KW-0472">Membrane</keyword>
<protein>
    <submittedName>
        <fullName evidence="2">Variable surface protein</fullName>
    </submittedName>
</protein>
<evidence type="ECO:0000313" key="3">
    <source>
        <dbReference type="Proteomes" id="UP000195521"/>
    </source>
</evidence>
<dbReference type="Pfam" id="PF05795">
    <property type="entry name" value="Plasmodium_Vir"/>
    <property type="match status" value="1"/>
</dbReference>
<reference evidence="3" key="1">
    <citation type="submission" date="2017-04" db="EMBL/GenBank/DDBJ databases">
        <title>Plasmodium gonderi genome.</title>
        <authorList>
            <person name="Arisue N."/>
            <person name="Honma H."/>
            <person name="Kawai S."/>
            <person name="Tougan T."/>
            <person name="Tanabe K."/>
            <person name="Horii T."/>
        </authorList>
    </citation>
    <scope>NUCLEOTIDE SEQUENCE [LARGE SCALE GENOMIC DNA]</scope>
    <source>
        <strain evidence="3">ATCC 30045</strain>
    </source>
</reference>
<sequence length="415" mass="48720">MIFYNWLIMNNYLGDEELKNLHSKLKYAEFDKKYVNCEGHSIPIDAKSFINKYKWYENDSNKILKAFCYAYRTNMKTDINEDDCDYMFFWLGDIVYRNLIQKDLFSNVMDGLNFFLKSYEGFGICNYYKYDNYYNTHHIFMGIKRLFDFSKDYDILEKYFQTPNRSCNGSFNLYLDQGVIKYRECKNSCNNPSRRDTTCNAFNKYFNDRNKNDLREWTCNSVGNGSSLAEVQQYYEEVVQSPPYGEVKRIENPPSVDHGAPEAYESRIEVPGLQESGIEPPEGEAHRDIQIETSSRTTYQNEDHSVRSILFKEHSIHIPSNDSTLRFIGPKVNAFTDNIDDTLDSSSSQGMIIAPLVIGITVFFIILCKYWLENAFLGKSKRKHNIIMNRNIAENYTMREDIHSARRFNVTYSNI</sequence>
<name>A0A1Y1JPW3_PLAGO</name>